<feature type="region of interest" description="Disordered" evidence="1">
    <location>
        <begin position="67"/>
        <end position="92"/>
    </location>
</feature>
<reference evidence="2" key="1">
    <citation type="submission" date="2023-07" db="EMBL/GenBank/DDBJ databases">
        <title>draft genome sequence of fig (Ficus carica).</title>
        <authorList>
            <person name="Takahashi T."/>
            <person name="Nishimura K."/>
        </authorList>
    </citation>
    <scope>NUCLEOTIDE SEQUENCE</scope>
</reference>
<dbReference type="Gene3D" id="3.40.50.2000">
    <property type="entry name" value="Glycogen Phosphorylase B"/>
    <property type="match status" value="1"/>
</dbReference>
<gene>
    <name evidence="2" type="ORF">TIFTF001_024531</name>
</gene>
<sequence length="92" mass="10199">MVVRDRAPALLNSLSYALVQPINAALITEVLKVEVLVRHWTQKDELVSSSVISEAVKKLMVSEESDEARKRAKKLGHELRKATAEGGPHVKQ</sequence>
<evidence type="ECO:0000256" key="1">
    <source>
        <dbReference type="SAM" id="MobiDB-lite"/>
    </source>
</evidence>
<dbReference type="GO" id="GO:0008194">
    <property type="term" value="F:UDP-glycosyltransferase activity"/>
    <property type="evidence" value="ECO:0007669"/>
    <property type="project" value="UniProtKB-ARBA"/>
</dbReference>
<organism evidence="2 3">
    <name type="scientific">Ficus carica</name>
    <name type="common">Common fig</name>
    <dbReference type="NCBI Taxonomy" id="3494"/>
    <lineage>
        <taxon>Eukaryota</taxon>
        <taxon>Viridiplantae</taxon>
        <taxon>Streptophyta</taxon>
        <taxon>Embryophyta</taxon>
        <taxon>Tracheophyta</taxon>
        <taxon>Spermatophyta</taxon>
        <taxon>Magnoliopsida</taxon>
        <taxon>eudicotyledons</taxon>
        <taxon>Gunneridae</taxon>
        <taxon>Pentapetalae</taxon>
        <taxon>rosids</taxon>
        <taxon>fabids</taxon>
        <taxon>Rosales</taxon>
        <taxon>Moraceae</taxon>
        <taxon>Ficeae</taxon>
        <taxon>Ficus</taxon>
    </lineage>
</organism>
<name>A0AA88AGX3_FICCA</name>
<accession>A0AA88AGX3</accession>
<keyword evidence="3" id="KW-1185">Reference proteome</keyword>
<dbReference type="PANTHER" id="PTHR48044">
    <property type="entry name" value="GLYCOSYLTRANSFERASE"/>
    <property type="match status" value="1"/>
</dbReference>
<dbReference type="EMBL" id="BTGU01000057">
    <property type="protein sequence ID" value="GMN55409.1"/>
    <property type="molecule type" value="Genomic_DNA"/>
</dbReference>
<dbReference type="SUPFAM" id="SSF53756">
    <property type="entry name" value="UDP-Glycosyltransferase/glycogen phosphorylase"/>
    <property type="match status" value="1"/>
</dbReference>
<evidence type="ECO:0000313" key="2">
    <source>
        <dbReference type="EMBL" id="GMN55409.1"/>
    </source>
</evidence>
<dbReference type="PANTHER" id="PTHR48044:SF22">
    <property type="entry name" value="GLYCOSYLTRANSFERASE"/>
    <property type="match status" value="1"/>
</dbReference>
<comment type="caution">
    <text evidence="2">The sequence shown here is derived from an EMBL/GenBank/DDBJ whole genome shotgun (WGS) entry which is preliminary data.</text>
</comment>
<dbReference type="Proteomes" id="UP001187192">
    <property type="component" value="Unassembled WGS sequence"/>
</dbReference>
<dbReference type="GO" id="GO:1901135">
    <property type="term" value="P:carbohydrate derivative metabolic process"/>
    <property type="evidence" value="ECO:0007669"/>
    <property type="project" value="UniProtKB-ARBA"/>
</dbReference>
<dbReference type="AlphaFoldDB" id="A0AA88AGX3"/>
<dbReference type="Gramene" id="FCD_00018502-RA">
    <property type="protein sequence ID" value="FCD_00018502-RA:cds"/>
    <property type="gene ID" value="FCD_00018502"/>
</dbReference>
<protein>
    <submittedName>
        <fullName evidence="2">Uncharacterized protein</fullName>
    </submittedName>
</protein>
<evidence type="ECO:0000313" key="3">
    <source>
        <dbReference type="Proteomes" id="UP001187192"/>
    </source>
</evidence>
<proteinExistence type="predicted"/>